<dbReference type="OrthoDB" id="26525at2759"/>
<protein>
    <recommendedName>
        <fullName evidence="2">EF-hand domain-containing protein</fullName>
    </recommendedName>
</protein>
<dbReference type="Pfam" id="PF13499">
    <property type="entry name" value="EF-hand_7"/>
    <property type="match status" value="1"/>
</dbReference>
<feature type="domain" description="EF-hand" evidence="2">
    <location>
        <begin position="32"/>
        <end position="67"/>
    </location>
</feature>
<gene>
    <name evidence="3" type="ORF">EG68_04166</name>
</gene>
<keyword evidence="1" id="KW-0106">Calcium</keyword>
<dbReference type="InterPro" id="IPR018247">
    <property type="entry name" value="EF_Hand_1_Ca_BS"/>
</dbReference>
<evidence type="ECO:0000256" key="1">
    <source>
        <dbReference type="ARBA" id="ARBA00022837"/>
    </source>
</evidence>
<evidence type="ECO:0000313" key="3">
    <source>
        <dbReference type="EMBL" id="KAF7258496.1"/>
    </source>
</evidence>
<accession>A0A8S9YYX5</accession>
<comment type="caution">
    <text evidence="3">The sequence shown here is derived from an EMBL/GenBank/DDBJ whole genome shotgun (WGS) entry which is preliminary data.</text>
</comment>
<evidence type="ECO:0000259" key="2">
    <source>
        <dbReference type="PROSITE" id="PS50222"/>
    </source>
</evidence>
<dbReference type="Proteomes" id="UP000822476">
    <property type="component" value="Unassembled WGS sequence"/>
</dbReference>
<dbReference type="GO" id="GO:0005509">
    <property type="term" value="F:calcium ion binding"/>
    <property type="evidence" value="ECO:0007669"/>
    <property type="project" value="InterPro"/>
</dbReference>
<reference evidence="3" key="1">
    <citation type="submission" date="2019-07" db="EMBL/GenBank/DDBJ databases">
        <title>Annotation for the trematode Paragonimus miyazaki's.</title>
        <authorList>
            <person name="Choi Y.-J."/>
        </authorList>
    </citation>
    <scope>NUCLEOTIDE SEQUENCE</scope>
    <source>
        <strain evidence="3">Japan</strain>
    </source>
</reference>
<proteinExistence type="predicted"/>
<sequence length="100" mass="12039">MHGLCVYMLNCFIIDSFVLFYEQIVTKIQIRMQDRDIEEIFVMIDKNGSGKINRRELKEFFKKNDCRYKNKEIRAYIRRIDLDGDGKISLIELKNALRTR</sequence>
<organism evidence="3 4">
    <name type="scientific">Paragonimus skrjabini miyazakii</name>
    <dbReference type="NCBI Taxonomy" id="59628"/>
    <lineage>
        <taxon>Eukaryota</taxon>
        <taxon>Metazoa</taxon>
        <taxon>Spiralia</taxon>
        <taxon>Lophotrochozoa</taxon>
        <taxon>Platyhelminthes</taxon>
        <taxon>Trematoda</taxon>
        <taxon>Digenea</taxon>
        <taxon>Plagiorchiida</taxon>
        <taxon>Troglotremata</taxon>
        <taxon>Troglotrematidae</taxon>
        <taxon>Paragonimus</taxon>
    </lineage>
</organism>
<name>A0A8S9YYX5_9TREM</name>
<dbReference type="SUPFAM" id="SSF47473">
    <property type="entry name" value="EF-hand"/>
    <property type="match status" value="1"/>
</dbReference>
<dbReference type="EMBL" id="JTDE01001692">
    <property type="protein sequence ID" value="KAF7258496.1"/>
    <property type="molecule type" value="Genomic_DNA"/>
</dbReference>
<dbReference type="SMART" id="SM00054">
    <property type="entry name" value="EFh"/>
    <property type="match status" value="2"/>
</dbReference>
<dbReference type="AlphaFoldDB" id="A0A8S9YYX5"/>
<evidence type="ECO:0000313" key="4">
    <source>
        <dbReference type="Proteomes" id="UP000822476"/>
    </source>
</evidence>
<dbReference type="PROSITE" id="PS50222">
    <property type="entry name" value="EF_HAND_2"/>
    <property type="match status" value="2"/>
</dbReference>
<feature type="domain" description="EF-hand" evidence="2">
    <location>
        <begin position="68"/>
        <end position="100"/>
    </location>
</feature>
<dbReference type="Gene3D" id="1.10.238.10">
    <property type="entry name" value="EF-hand"/>
    <property type="match status" value="1"/>
</dbReference>
<dbReference type="PROSITE" id="PS00018">
    <property type="entry name" value="EF_HAND_1"/>
    <property type="match status" value="2"/>
</dbReference>
<dbReference type="InterPro" id="IPR011992">
    <property type="entry name" value="EF-hand-dom_pair"/>
</dbReference>
<dbReference type="InterPro" id="IPR002048">
    <property type="entry name" value="EF_hand_dom"/>
</dbReference>
<dbReference type="CDD" id="cd00051">
    <property type="entry name" value="EFh"/>
    <property type="match status" value="1"/>
</dbReference>
<keyword evidence="4" id="KW-1185">Reference proteome</keyword>